<protein>
    <submittedName>
        <fullName evidence="1">Uncharacterized protein</fullName>
    </submittedName>
</protein>
<sequence length="76" mass="9010">MRPVDLIRSGTLFQKQKQKVRLWSMEKETSLMLTEGVEDDMLSPDKLQRLLGWSYRSLEETLIDSIECYWKMGILN</sequence>
<accession>A0AAE0B9Y0</accession>
<dbReference type="Proteomes" id="UP001281410">
    <property type="component" value="Unassembled WGS sequence"/>
</dbReference>
<reference evidence="1" key="1">
    <citation type="journal article" date="2023" name="Plant J.">
        <title>Genome sequences and population genomics provide insights into the demographic history, inbreeding, and mutation load of two 'living fossil' tree species of Dipteronia.</title>
        <authorList>
            <person name="Feng Y."/>
            <person name="Comes H.P."/>
            <person name="Chen J."/>
            <person name="Zhu S."/>
            <person name="Lu R."/>
            <person name="Zhang X."/>
            <person name="Li P."/>
            <person name="Qiu J."/>
            <person name="Olsen K.M."/>
            <person name="Qiu Y."/>
        </authorList>
    </citation>
    <scope>NUCLEOTIDE SEQUENCE</scope>
    <source>
        <strain evidence="1">NBL</strain>
    </source>
</reference>
<evidence type="ECO:0000313" key="1">
    <source>
        <dbReference type="EMBL" id="KAK3232094.1"/>
    </source>
</evidence>
<name>A0AAE0B9Y0_9ROSI</name>
<proteinExistence type="predicted"/>
<dbReference type="AlphaFoldDB" id="A0AAE0B9Y0"/>
<organism evidence="1 2">
    <name type="scientific">Dipteronia sinensis</name>
    <dbReference type="NCBI Taxonomy" id="43782"/>
    <lineage>
        <taxon>Eukaryota</taxon>
        <taxon>Viridiplantae</taxon>
        <taxon>Streptophyta</taxon>
        <taxon>Embryophyta</taxon>
        <taxon>Tracheophyta</taxon>
        <taxon>Spermatophyta</taxon>
        <taxon>Magnoliopsida</taxon>
        <taxon>eudicotyledons</taxon>
        <taxon>Gunneridae</taxon>
        <taxon>Pentapetalae</taxon>
        <taxon>rosids</taxon>
        <taxon>malvids</taxon>
        <taxon>Sapindales</taxon>
        <taxon>Sapindaceae</taxon>
        <taxon>Hippocastanoideae</taxon>
        <taxon>Acereae</taxon>
        <taxon>Dipteronia</taxon>
    </lineage>
</organism>
<comment type="caution">
    <text evidence="1">The sequence shown here is derived from an EMBL/GenBank/DDBJ whole genome shotgun (WGS) entry which is preliminary data.</text>
</comment>
<gene>
    <name evidence="1" type="ORF">Dsin_003975</name>
</gene>
<dbReference type="EMBL" id="JANJYJ010000001">
    <property type="protein sequence ID" value="KAK3232094.1"/>
    <property type="molecule type" value="Genomic_DNA"/>
</dbReference>
<evidence type="ECO:0000313" key="2">
    <source>
        <dbReference type="Proteomes" id="UP001281410"/>
    </source>
</evidence>
<keyword evidence="2" id="KW-1185">Reference proteome</keyword>